<dbReference type="FunFam" id="1.10.340.70:FF:000003">
    <property type="entry name" value="Protein CBG25708"/>
    <property type="match status" value="1"/>
</dbReference>
<feature type="domain" description="Integrase catalytic" evidence="4">
    <location>
        <begin position="1021"/>
        <end position="1175"/>
    </location>
</feature>
<dbReference type="EC" id="2.7.7.49" evidence="1"/>
<dbReference type="Pfam" id="PF17921">
    <property type="entry name" value="Integrase_H2C2"/>
    <property type="match status" value="1"/>
</dbReference>
<feature type="region of interest" description="Disordered" evidence="2">
    <location>
        <begin position="1289"/>
        <end position="1317"/>
    </location>
</feature>
<protein>
    <recommendedName>
        <fullName evidence="1">RNA-directed DNA polymerase</fullName>
        <ecNumber evidence="1">2.7.7.49</ecNumber>
    </recommendedName>
</protein>
<evidence type="ECO:0000313" key="6">
    <source>
        <dbReference type="Proteomes" id="UP000327044"/>
    </source>
</evidence>
<dbReference type="InterPro" id="IPR050951">
    <property type="entry name" value="Retrovirus_Pol_polyprotein"/>
</dbReference>
<dbReference type="Gene3D" id="1.10.340.70">
    <property type="match status" value="1"/>
</dbReference>
<dbReference type="Gene3D" id="2.40.70.10">
    <property type="entry name" value="Acid Proteases"/>
    <property type="match status" value="1"/>
</dbReference>
<dbReference type="InterPro" id="IPR041588">
    <property type="entry name" value="Integrase_H2C2"/>
</dbReference>
<dbReference type="SUPFAM" id="SSF53098">
    <property type="entry name" value="Ribonuclease H-like"/>
    <property type="match status" value="1"/>
</dbReference>
<dbReference type="InterPro" id="IPR001584">
    <property type="entry name" value="Integrase_cat-core"/>
</dbReference>
<dbReference type="InParanoid" id="A0A5N4A1M4"/>
<organism evidence="5 6">
    <name type="scientific">Photinus pyralis</name>
    <name type="common">Common eastern firefly</name>
    <name type="synonym">Lampyris pyralis</name>
    <dbReference type="NCBI Taxonomy" id="7054"/>
    <lineage>
        <taxon>Eukaryota</taxon>
        <taxon>Metazoa</taxon>
        <taxon>Ecdysozoa</taxon>
        <taxon>Arthropoda</taxon>
        <taxon>Hexapoda</taxon>
        <taxon>Insecta</taxon>
        <taxon>Pterygota</taxon>
        <taxon>Neoptera</taxon>
        <taxon>Endopterygota</taxon>
        <taxon>Coleoptera</taxon>
        <taxon>Polyphaga</taxon>
        <taxon>Elateriformia</taxon>
        <taxon>Elateroidea</taxon>
        <taxon>Lampyridae</taxon>
        <taxon>Lampyrinae</taxon>
        <taxon>Photinus</taxon>
    </lineage>
</organism>
<dbReference type="Proteomes" id="UP000327044">
    <property type="component" value="Unassembled WGS sequence"/>
</dbReference>
<dbReference type="Pfam" id="PF17919">
    <property type="entry name" value="RT_RNaseH_2"/>
    <property type="match status" value="1"/>
</dbReference>
<evidence type="ECO:0000256" key="1">
    <source>
        <dbReference type="ARBA" id="ARBA00012493"/>
    </source>
</evidence>
<dbReference type="FunFam" id="3.30.70.270:FF:000026">
    <property type="entry name" value="Transposon Ty3-G Gag-Pol polyprotein"/>
    <property type="match status" value="1"/>
</dbReference>
<reference evidence="5 6" key="1">
    <citation type="journal article" date="2018" name="Elife">
        <title>Firefly genomes illuminate parallel origins of bioluminescence in beetles.</title>
        <authorList>
            <person name="Fallon T.R."/>
            <person name="Lower S.E."/>
            <person name="Chang C.H."/>
            <person name="Bessho-Uehara M."/>
            <person name="Martin G.J."/>
            <person name="Bewick A.J."/>
            <person name="Behringer M."/>
            <person name="Debat H.J."/>
            <person name="Wong I."/>
            <person name="Day J.C."/>
            <person name="Suvorov A."/>
            <person name="Silva C.J."/>
            <person name="Stanger-Hall K.F."/>
            <person name="Hall D.W."/>
            <person name="Schmitz R.J."/>
            <person name="Nelson D.R."/>
            <person name="Lewis S.M."/>
            <person name="Shigenobu S."/>
            <person name="Bybee S.M."/>
            <person name="Larracuente A.M."/>
            <person name="Oba Y."/>
            <person name="Weng J.K."/>
        </authorList>
    </citation>
    <scope>NUCLEOTIDE SEQUENCE [LARGE SCALE GENOMIC DNA]</scope>
    <source>
        <strain evidence="5">1611_PpyrPB1</strain>
        <tissue evidence="5">Whole body</tissue>
    </source>
</reference>
<keyword evidence="6" id="KW-1185">Reference proteome</keyword>
<dbReference type="Gene3D" id="3.30.70.270">
    <property type="match status" value="2"/>
</dbReference>
<comment type="caution">
    <text evidence="5">The sequence shown here is derived from an EMBL/GenBank/DDBJ whole genome shotgun (WGS) entry which is preliminary data.</text>
</comment>
<dbReference type="CDD" id="cd05481">
    <property type="entry name" value="retropepsin_like_LTR_1"/>
    <property type="match status" value="1"/>
</dbReference>
<evidence type="ECO:0000256" key="2">
    <source>
        <dbReference type="SAM" id="MobiDB-lite"/>
    </source>
</evidence>
<dbReference type="InterPro" id="IPR036397">
    <property type="entry name" value="RNaseH_sf"/>
</dbReference>
<dbReference type="GO" id="GO:0042575">
    <property type="term" value="C:DNA polymerase complex"/>
    <property type="evidence" value="ECO:0007669"/>
    <property type="project" value="UniProtKB-ARBA"/>
</dbReference>
<dbReference type="Gene3D" id="3.30.420.10">
    <property type="entry name" value="Ribonuclease H-like superfamily/Ribonuclease H"/>
    <property type="match status" value="1"/>
</dbReference>
<gene>
    <name evidence="5" type="ORF">PPYR_03030</name>
</gene>
<feature type="region of interest" description="Disordered" evidence="2">
    <location>
        <begin position="191"/>
        <end position="228"/>
    </location>
</feature>
<dbReference type="InterPro" id="IPR043502">
    <property type="entry name" value="DNA/RNA_pol_sf"/>
</dbReference>
<dbReference type="SUPFAM" id="SSF50630">
    <property type="entry name" value="Acid proteases"/>
    <property type="match status" value="1"/>
</dbReference>
<dbReference type="InterPro" id="IPR043128">
    <property type="entry name" value="Rev_trsase/Diguanyl_cyclase"/>
</dbReference>
<proteinExistence type="predicted"/>
<dbReference type="SUPFAM" id="SSF56672">
    <property type="entry name" value="DNA/RNA polymerases"/>
    <property type="match status" value="1"/>
</dbReference>
<dbReference type="CDD" id="cd01647">
    <property type="entry name" value="RT_LTR"/>
    <property type="match status" value="1"/>
</dbReference>
<dbReference type="InterPro" id="IPR021109">
    <property type="entry name" value="Peptidase_aspartic_dom_sf"/>
</dbReference>
<dbReference type="FunFam" id="3.10.10.10:FF:000003">
    <property type="entry name" value="Retrovirus-related Pol polyprotein from transposon 297-like Protein"/>
    <property type="match status" value="1"/>
</dbReference>
<dbReference type="EMBL" id="VVIM01000011">
    <property type="protein sequence ID" value="KAB0791230.1"/>
    <property type="molecule type" value="Genomic_DNA"/>
</dbReference>
<dbReference type="GO" id="GO:0015074">
    <property type="term" value="P:DNA integration"/>
    <property type="evidence" value="ECO:0007669"/>
    <property type="project" value="InterPro"/>
</dbReference>
<evidence type="ECO:0000259" key="3">
    <source>
        <dbReference type="PROSITE" id="PS50878"/>
    </source>
</evidence>
<feature type="compositionally biased region" description="Basic residues" evidence="2">
    <location>
        <begin position="1308"/>
        <end position="1317"/>
    </location>
</feature>
<feature type="domain" description="Reverse transcriptase" evidence="3">
    <location>
        <begin position="477"/>
        <end position="654"/>
    </location>
</feature>
<dbReference type="PROSITE" id="PS50878">
    <property type="entry name" value="RT_POL"/>
    <property type="match status" value="1"/>
</dbReference>
<dbReference type="Pfam" id="PF00665">
    <property type="entry name" value="rve"/>
    <property type="match status" value="1"/>
</dbReference>
<dbReference type="PROSITE" id="PS50994">
    <property type="entry name" value="INTEGRASE"/>
    <property type="match status" value="1"/>
</dbReference>
<evidence type="ECO:0000259" key="4">
    <source>
        <dbReference type="PROSITE" id="PS50994"/>
    </source>
</evidence>
<accession>A0A5N4A1M4</accession>
<dbReference type="InterPro" id="IPR000477">
    <property type="entry name" value="RT_dom"/>
</dbReference>
<evidence type="ECO:0000313" key="5">
    <source>
        <dbReference type="EMBL" id="KAB0791230.1"/>
    </source>
</evidence>
<dbReference type="GO" id="GO:0003676">
    <property type="term" value="F:nucleic acid binding"/>
    <property type="evidence" value="ECO:0007669"/>
    <property type="project" value="InterPro"/>
</dbReference>
<dbReference type="InterPro" id="IPR012337">
    <property type="entry name" value="RNaseH-like_sf"/>
</dbReference>
<dbReference type="PANTHER" id="PTHR37984">
    <property type="entry name" value="PROTEIN CBG26694"/>
    <property type="match status" value="1"/>
</dbReference>
<dbReference type="InterPro" id="IPR041577">
    <property type="entry name" value="RT_RNaseH_2"/>
</dbReference>
<dbReference type="GO" id="GO:0003964">
    <property type="term" value="F:RNA-directed DNA polymerase activity"/>
    <property type="evidence" value="ECO:0007669"/>
    <property type="project" value="UniProtKB-EC"/>
</dbReference>
<name>A0A5N4A1M4_PHOPY</name>
<dbReference type="CDD" id="cd09274">
    <property type="entry name" value="RNase_HI_RT_Ty3"/>
    <property type="match status" value="1"/>
</dbReference>
<dbReference type="Gene3D" id="3.10.10.10">
    <property type="entry name" value="HIV Type 1 Reverse Transcriptase, subunit A, domain 1"/>
    <property type="match status" value="1"/>
</dbReference>
<dbReference type="FunFam" id="3.30.420.10:FF:000063">
    <property type="entry name" value="Retrovirus-related Pol polyprotein from transposon 297-like Protein"/>
    <property type="match status" value="1"/>
</dbReference>
<feature type="compositionally biased region" description="Polar residues" evidence="2">
    <location>
        <begin position="1289"/>
        <end position="1306"/>
    </location>
</feature>
<sequence length="1317" mass="152869">MEKINGGIPPLHLSGNIYENWRFFIQRFKNYLKATEMDKKNQATQCAQLLHMVGEDGFRIYNTFKFEDNEREKIEPLIAKFENYFKPRSNISNVRYNLFTRKQHEGEPIANFITEVTTLAQQCELGDLEDSLIKTCITCGVADERMRQRLLEDDEMTLEKAITLCKSMESSHEQAVKIGTSKNEIHYISKKNFNASRQHRNKMTSQSSANREQRPSSRHRNNINGNRRSKDIPKCYRCGLDHQGQICRAIKAKCNFCNKLGHYSKMCTQKQINVVEKSADESESLFLGLVNNHSDQLGRDDDFENFIINFEVNNKTLKCKLDTGAMANVITKSNLISLKRNVKIQKSNCNLTTFSNDKIAVLGKCNLKCKYEGKYYNIDFYVVDVDAPSIIGLPTCKSLKVIKRIHSLEVNERPPPLMKYDDIKLKYSELFTGIGCLDEPYTIRVDHTVMPVVHPPRKIPLALKDNLKVELDEMEKNQIIEKVDMPTDWVNSLVIVKKPNSNKVRICIDPRDLNRAIKREHFQLPSLDEIAPNLRGNKFFSKLDASKGFWSIKLDEESSNLCTFNTCYGRYKFLRLPYGIKSASEVFHKRFKQIFNMEGVQTYIDDLVVYGSSKLEHDKRLFNVLELAKKHNVKFNAEKCQFGLSRIKFLGFIFDEFGQTVDNEKVLAITNMKTPSNKKDVQRLLGMLTYLSKHIIKLSELTAPLRELIKNDTVWHWDERHDKCFDRIKTVISNVPVLQHFNINKKCTISADCSKDSIGAVLLQAGQPIAYTSKALTLTQRNYAQIEKELLGILVATEKFHNFVYGTNFDIETDHKPLISIVQKPLLSTPPRLQRMLFKLQKYDFNLYYKRGKELYIADTLSRCCAEKPETKSNLDIELESQICLIKLSFNISEVQLNKIIMETKKDVELIMLKSFLKNDWPDETNLSGNLKTLYKIRDEIYYHNGLFLRKNQIIIPKSMYKEMLARIHYGHQGISKSKHLARQSLYWPAMTAHIEDEVKRCKTCARFQNNIREPLISHNIPKLPWEEIGSDLFHIGNDTYLIVVDYYSKYPEICLLKDTDSKTVINHLKSIFARHGIPKVFYSDGGPQYISHEFEIFCKEWEFQSVKSSPQNSKSNGLAERFIQTYKKALQKSYTDRKDTYLTLLQLRNTPINNNLPSPSQLLMSRVLRTNIPTTDKILKPQTFNANKIQANLRNAQTMQKYYYDRGTTKQKPLDNGVNVYIRDKIGIREGVVKNRVRDRTYTVQLQNSNYVNRNRRFLIPIPVDKDNYNDEHQEELFEEEIINDSNSDANKVNEEISPQRTSSGRMVKKPVRLNL</sequence>
<dbReference type="Pfam" id="PF00078">
    <property type="entry name" value="RVT_1"/>
    <property type="match status" value="1"/>
</dbReference>
<dbReference type="PANTHER" id="PTHR37984:SF7">
    <property type="entry name" value="INTEGRASE CATALYTIC DOMAIN-CONTAINING PROTEIN"/>
    <property type="match status" value="1"/>
</dbReference>